<evidence type="ECO:0000256" key="2">
    <source>
        <dbReference type="ARBA" id="ARBA00005185"/>
    </source>
</evidence>
<dbReference type="EMBL" id="NBCO01000022">
    <property type="protein sequence ID" value="ORC87408.1"/>
    <property type="molecule type" value="Genomic_DNA"/>
</dbReference>
<evidence type="ECO:0000313" key="21">
    <source>
        <dbReference type="Proteomes" id="UP000192257"/>
    </source>
</evidence>
<keyword evidence="6 17" id="KW-0028">Amino-acid biosynthesis</keyword>
<evidence type="ECO:0000256" key="11">
    <source>
        <dbReference type="ARBA" id="ARBA00022840"/>
    </source>
</evidence>
<dbReference type="GO" id="GO:0005524">
    <property type="term" value="F:ATP binding"/>
    <property type="evidence" value="ECO:0007669"/>
    <property type="project" value="UniProtKB-UniRule"/>
</dbReference>
<evidence type="ECO:0000313" key="20">
    <source>
        <dbReference type="EMBL" id="ORC87408.1"/>
    </source>
</evidence>
<dbReference type="InterPro" id="IPR016162">
    <property type="entry name" value="Ald_DH_N"/>
</dbReference>
<evidence type="ECO:0000259" key="18">
    <source>
        <dbReference type="Pfam" id="PF00171"/>
    </source>
</evidence>
<evidence type="ECO:0000259" key="19">
    <source>
        <dbReference type="Pfam" id="PF00696"/>
    </source>
</evidence>
<dbReference type="FunFam" id="3.40.1160.10:FF:000006">
    <property type="entry name" value="Glutamate 5-kinase"/>
    <property type="match status" value="1"/>
</dbReference>
<dbReference type="Proteomes" id="UP000192257">
    <property type="component" value="Unassembled WGS sequence"/>
</dbReference>
<dbReference type="InterPro" id="IPR001048">
    <property type="entry name" value="Asp/Glu/Uridylate_kinase"/>
</dbReference>
<keyword evidence="5" id="KW-0963">Cytoplasm</keyword>
<dbReference type="PANTHER" id="PTHR11063:SF8">
    <property type="entry name" value="DELTA-1-PYRROLINE-5-CARBOXYLATE SYNTHASE"/>
    <property type="match status" value="1"/>
</dbReference>
<comment type="similarity">
    <text evidence="4 17">In the N-terminal section; belongs to the glutamate 5-kinase family.</text>
</comment>
<dbReference type="InterPro" id="IPR019797">
    <property type="entry name" value="Glutamate_5-kinase_CS"/>
</dbReference>
<accession>A0A1X0NS74</accession>
<dbReference type="VEuPathDB" id="TriTrypDB:TM35_000222070"/>
<comment type="catalytic activity">
    <reaction evidence="15 17">
        <text>L-glutamate 5-semialdehyde + phosphate + NADP(+) = L-glutamyl 5-phosphate + NADPH + H(+)</text>
        <dbReference type="Rhea" id="RHEA:19541"/>
        <dbReference type="ChEBI" id="CHEBI:15378"/>
        <dbReference type="ChEBI" id="CHEBI:43474"/>
        <dbReference type="ChEBI" id="CHEBI:57783"/>
        <dbReference type="ChEBI" id="CHEBI:58066"/>
        <dbReference type="ChEBI" id="CHEBI:58274"/>
        <dbReference type="ChEBI" id="CHEBI:58349"/>
        <dbReference type="EC" id="1.2.1.41"/>
    </reaction>
</comment>
<feature type="domain" description="Aspartate/glutamate/uridylate kinase" evidence="19">
    <location>
        <begin position="26"/>
        <end position="270"/>
    </location>
</feature>
<dbReference type="OrthoDB" id="1934954at2759"/>
<evidence type="ECO:0000256" key="17">
    <source>
        <dbReference type="PIRNR" id="PIRNR036429"/>
    </source>
</evidence>
<dbReference type="InterPro" id="IPR015590">
    <property type="entry name" value="Aldehyde_DH_dom"/>
</dbReference>
<comment type="similarity">
    <text evidence="3 17">In the C-terminal section; belongs to the gamma-glutamyl phosphate reductase family.</text>
</comment>
<dbReference type="Pfam" id="PF00171">
    <property type="entry name" value="Aldedh"/>
    <property type="match status" value="1"/>
</dbReference>
<evidence type="ECO:0000256" key="4">
    <source>
        <dbReference type="ARBA" id="ARBA00009302"/>
    </source>
</evidence>
<evidence type="ECO:0000256" key="6">
    <source>
        <dbReference type="ARBA" id="ARBA00022605"/>
    </source>
</evidence>
<proteinExistence type="inferred from homology"/>
<comment type="catalytic activity">
    <reaction evidence="16 17">
        <text>L-glutamate + ATP = L-glutamyl 5-phosphate + ADP</text>
        <dbReference type="Rhea" id="RHEA:14877"/>
        <dbReference type="ChEBI" id="CHEBI:29985"/>
        <dbReference type="ChEBI" id="CHEBI:30616"/>
        <dbReference type="ChEBI" id="CHEBI:58274"/>
        <dbReference type="ChEBI" id="CHEBI:456216"/>
        <dbReference type="EC" id="2.7.2.11"/>
    </reaction>
</comment>
<dbReference type="InterPro" id="IPR036393">
    <property type="entry name" value="AceGlu_kinase-like_sf"/>
</dbReference>
<protein>
    <recommendedName>
        <fullName evidence="17">Delta-1-pyrroline-5-carboxylate synthase</fullName>
    </recommendedName>
    <domain>
        <recommendedName>
            <fullName evidence="17">Glutamate 5-kinase</fullName>
            <shortName evidence="17">GK</shortName>
            <ecNumber evidence="17">2.7.2.11</ecNumber>
        </recommendedName>
        <alternativeName>
            <fullName evidence="17">Gamma-glutamyl kinase</fullName>
        </alternativeName>
    </domain>
    <domain>
        <recommendedName>
            <fullName evidence="17">Gamma-glutamyl phosphate reductase</fullName>
            <shortName evidence="17">GPR</shortName>
            <ecNumber evidence="17">1.2.1.41</ecNumber>
        </recommendedName>
        <alternativeName>
            <fullName evidence="17">Glutamate-5-semialdehyde dehydrogenase</fullName>
        </alternativeName>
        <alternativeName>
            <fullName evidence="17">Glutamyl-gamma-semialdehyde dehydrogenase</fullName>
        </alternativeName>
    </domain>
</protein>
<dbReference type="SUPFAM" id="SSF53633">
    <property type="entry name" value="Carbamate kinase-like"/>
    <property type="match status" value="1"/>
</dbReference>
<dbReference type="UniPathway" id="UPA00098">
    <property type="reaction ID" value="UER00359"/>
</dbReference>
<dbReference type="HAMAP" id="MF_00412">
    <property type="entry name" value="ProA"/>
    <property type="match status" value="1"/>
</dbReference>
<dbReference type="InterPro" id="IPR016163">
    <property type="entry name" value="Ald_DH_C"/>
</dbReference>
<dbReference type="InterPro" id="IPR005715">
    <property type="entry name" value="Glu_5kinase/COase_Synthase"/>
</dbReference>
<dbReference type="GO" id="GO:0005737">
    <property type="term" value="C:cytoplasm"/>
    <property type="evidence" value="ECO:0007669"/>
    <property type="project" value="InterPro"/>
</dbReference>
<evidence type="ECO:0000256" key="8">
    <source>
        <dbReference type="ARBA" id="ARBA00022679"/>
    </source>
</evidence>
<dbReference type="InterPro" id="IPR020593">
    <property type="entry name" value="G-glutamylP_reductase_CS"/>
</dbReference>
<evidence type="ECO:0000256" key="13">
    <source>
        <dbReference type="ARBA" id="ARBA00023002"/>
    </source>
</evidence>
<keyword evidence="13 17" id="KW-0560">Oxidoreductase</keyword>
<sequence>MATLPIPVVRKRLDHVTSRKDLKYAKRIVVKAGTSTIVTESGFPSVRRIANIAEEIFALRSEGKEVVFVSSGACGMGRNVLRRQDILVCSAFDRMHRASRPFSSIGNNTCAAAGQANLMNLYQTVFQQLDITLAELLLTHHDFLTDDRRENLHDALENLLSIGIVPVVNENDTVTANRNNTLNDPFTDNDGLSSLVAQTISADLLIVLTDVDGLYDLPPSDPNAQLITTYVPDNSVTFGAKSPTGRGGMNAKIAAALSAVRGGVPAVCICSGHRMGTIAELLQGKPNIGTLFVEDPKHLLEIEATSAEGRRAMERSAQEAREGSRKLNLLTYEERRNLLLAVANALDNNRERILNANSQDMCLAKQTNLAPPMLKRLELTNSKIDTLVAGIISIAEAADPIGRVLSARMLDDNLVLCKETASIGVLLVIFESRPDSMPQIAALALSSGNGLLLKGGREAEHSNAILHKIIIEAVTEATKGKVPPGVIGLIKGRADVYELLKLEGFIDLVIPRGSNEMVKNIQRATNIPVLGHADGICHIYVHEDADMSVAESVIIDAKLNYPAACNAVETTLFHRSTVENGSAKALLNKLEAAGIKLFGGPKAIKESLVRAGAASMHFEYSDERMAVEIVEDMNEAVEHINKHGSHHTESIITIDGATASEFIKRVDSACVFHNCSTRFADGYRFGLGAEVGISTGRIHARGPVGVEGLLTQKWILRPTSPNLHATVGQFQSGERAFTHEDITNSMIHRHRD</sequence>
<keyword evidence="11 17" id="KW-0067">ATP-binding</keyword>
<evidence type="ECO:0000256" key="7">
    <source>
        <dbReference type="ARBA" id="ARBA00022650"/>
    </source>
</evidence>
<keyword evidence="7 17" id="KW-0641">Proline biosynthesis</keyword>
<evidence type="ECO:0000256" key="14">
    <source>
        <dbReference type="ARBA" id="ARBA00023268"/>
    </source>
</evidence>
<dbReference type="Gene3D" id="3.40.309.10">
    <property type="entry name" value="Aldehyde Dehydrogenase, Chain A, domain 2"/>
    <property type="match status" value="1"/>
</dbReference>
<dbReference type="PROSITE" id="PS00902">
    <property type="entry name" value="GLUTAMATE_5_KINASE"/>
    <property type="match status" value="1"/>
</dbReference>
<dbReference type="GO" id="GO:0004350">
    <property type="term" value="F:glutamate-5-semialdehyde dehydrogenase activity"/>
    <property type="evidence" value="ECO:0007669"/>
    <property type="project" value="UniProtKB-UniRule"/>
</dbReference>
<dbReference type="Pfam" id="PF00696">
    <property type="entry name" value="AA_kinase"/>
    <property type="match status" value="1"/>
</dbReference>
<dbReference type="SUPFAM" id="SSF53720">
    <property type="entry name" value="ALDH-like"/>
    <property type="match status" value="1"/>
</dbReference>
<evidence type="ECO:0000256" key="3">
    <source>
        <dbReference type="ARBA" id="ARBA00006300"/>
    </source>
</evidence>
<dbReference type="NCBIfam" id="NF001221">
    <property type="entry name" value="PRK00197.1"/>
    <property type="match status" value="1"/>
</dbReference>
<evidence type="ECO:0000256" key="5">
    <source>
        <dbReference type="ARBA" id="ARBA00022490"/>
    </source>
</evidence>
<dbReference type="PANTHER" id="PTHR11063">
    <property type="entry name" value="GLUTAMATE SEMIALDEHYDE DEHYDROGENASE"/>
    <property type="match status" value="1"/>
</dbReference>
<dbReference type="CDD" id="cd07079">
    <property type="entry name" value="ALDH_F18-19_ProA-GPR"/>
    <property type="match status" value="1"/>
</dbReference>
<keyword evidence="8 17" id="KW-0808">Transferase</keyword>
<evidence type="ECO:0000256" key="12">
    <source>
        <dbReference type="ARBA" id="ARBA00022857"/>
    </source>
</evidence>
<dbReference type="PIRSF" id="PIRSF036429">
    <property type="entry name" value="P5C_syn"/>
    <property type="match status" value="1"/>
</dbReference>
<gene>
    <name evidence="20" type="ORF">TM35_000222070</name>
</gene>
<comment type="pathway">
    <text evidence="2 17">Amino-acid biosynthesis; L-proline biosynthesis; L-glutamate 5-semialdehyde from L-glutamate: step 1/2.</text>
</comment>
<comment type="pathway">
    <text evidence="1 17">Amino-acid biosynthesis; L-proline biosynthesis; L-glutamate 5-semialdehyde from L-glutamate: step 2/2.</text>
</comment>
<dbReference type="InterPro" id="IPR001057">
    <property type="entry name" value="Glu/AcGlu_kinase"/>
</dbReference>
<organism evidence="20 21">
    <name type="scientific">Trypanosoma theileri</name>
    <dbReference type="NCBI Taxonomy" id="67003"/>
    <lineage>
        <taxon>Eukaryota</taxon>
        <taxon>Discoba</taxon>
        <taxon>Euglenozoa</taxon>
        <taxon>Kinetoplastea</taxon>
        <taxon>Metakinetoplastina</taxon>
        <taxon>Trypanosomatida</taxon>
        <taxon>Trypanosomatidae</taxon>
        <taxon>Trypanosoma</taxon>
    </lineage>
</organism>
<keyword evidence="12 17" id="KW-0521">NADP</keyword>
<keyword evidence="14" id="KW-0511">Multifunctional enzyme</keyword>
<evidence type="ECO:0000256" key="9">
    <source>
        <dbReference type="ARBA" id="ARBA00022741"/>
    </source>
</evidence>
<dbReference type="NCBIfam" id="TIGR00407">
    <property type="entry name" value="proA"/>
    <property type="match status" value="1"/>
</dbReference>
<keyword evidence="9 17" id="KW-0547">Nucleotide-binding</keyword>
<evidence type="ECO:0000256" key="16">
    <source>
        <dbReference type="ARBA" id="ARBA00049141"/>
    </source>
</evidence>
<dbReference type="AlphaFoldDB" id="A0A1X0NS74"/>
<keyword evidence="10 17" id="KW-0418">Kinase</keyword>
<evidence type="ECO:0000256" key="1">
    <source>
        <dbReference type="ARBA" id="ARBA00004985"/>
    </source>
</evidence>
<dbReference type="GO" id="GO:0055129">
    <property type="term" value="P:L-proline biosynthetic process"/>
    <property type="evidence" value="ECO:0007669"/>
    <property type="project" value="UniProtKB-UniPathway"/>
</dbReference>
<dbReference type="EC" id="1.2.1.41" evidence="17"/>
<evidence type="ECO:0000256" key="10">
    <source>
        <dbReference type="ARBA" id="ARBA00022777"/>
    </source>
</evidence>
<name>A0A1X0NS74_9TRYP</name>
<keyword evidence="21" id="KW-1185">Reference proteome</keyword>
<dbReference type="PROSITE" id="PS01223">
    <property type="entry name" value="PROA"/>
    <property type="match status" value="1"/>
</dbReference>
<reference evidence="20 21" key="1">
    <citation type="submission" date="2017-03" db="EMBL/GenBank/DDBJ databases">
        <title>An alternative strategy for trypanosome survival in the mammalian bloodstream revealed through genome and transcriptome analysis of the ubiquitous bovine parasite Trypanosoma (Megatrypanum) theileri.</title>
        <authorList>
            <person name="Kelly S."/>
            <person name="Ivens A."/>
            <person name="Mott A."/>
            <person name="O'Neill E."/>
            <person name="Emms D."/>
            <person name="Macleod O."/>
            <person name="Voorheis P."/>
            <person name="Matthews J."/>
            <person name="Matthews K."/>
            <person name="Carrington M."/>
        </authorList>
    </citation>
    <scope>NUCLEOTIDE SEQUENCE [LARGE SCALE GENOMIC DNA]</scope>
    <source>
        <strain evidence="20">Edinburgh</strain>
    </source>
</reference>
<dbReference type="RefSeq" id="XP_028881474.1">
    <property type="nucleotide sequence ID" value="XM_029027254.1"/>
</dbReference>
<dbReference type="InterPro" id="IPR005766">
    <property type="entry name" value="P5_carboxy_syn"/>
</dbReference>
<dbReference type="Gene3D" id="3.40.1160.10">
    <property type="entry name" value="Acetylglutamate kinase-like"/>
    <property type="match status" value="1"/>
</dbReference>
<dbReference type="NCBIfam" id="TIGR01092">
    <property type="entry name" value="P5CS"/>
    <property type="match status" value="1"/>
</dbReference>
<dbReference type="InterPro" id="IPR000965">
    <property type="entry name" value="GPR_dom"/>
</dbReference>
<dbReference type="GO" id="GO:0004349">
    <property type="term" value="F:glutamate 5-kinase activity"/>
    <property type="evidence" value="ECO:0007669"/>
    <property type="project" value="UniProtKB-UniRule"/>
</dbReference>
<dbReference type="HAMAP" id="MF_00456">
    <property type="entry name" value="ProB"/>
    <property type="match status" value="1"/>
</dbReference>
<dbReference type="GeneID" id="39987034"/>
<dbReference type="InterPro" id="IPR016161">
    <property type="entry name" value="Ald_DH/histidinol_DH"/>
</dbReference>
<dbReference type="PRINTS" id="PR00474">
    <property type="entry name" value="GLU5KINASE"/>
</dbReference>
<dbReference type="EC" id="2.7.2.11" evidence="17"/>
<dbReference type="STRING" id="67003.A0A1X0NS74"/>
<dbReference type="NCBIfam" id="TIGR01027">
    <property type="entry name" value="proB"/>
    <property type="match status" value="1"/>
</dbReference>
<evidence type="ECO:0000256" key="15">
    <source>
        <dbReference type="ARBA" id="ARBA00049024"/>
    </source>
</evidence>
<comment type="caution">
    <text evidence="20">The sequence shown here is derived from an EMBL/GenBank/DDBJ whole genome shotgun (WGS) entry which is preliminary data.</text>
</comment>
<feature type="domain" description="Aldehyde dehydrogenase" evidence="18">
    <location>
        <begin position="293"/>
        <end position="587"/>
    </location>
</feature>
<dbReference type="Gene3D" id="3.40.605.10">
    <property type="entry name" value="Aldehyde Dehydrogenase, Chain A, domain 1"/>
    <property type="match status" value="1"/>
</dbReference>